<feature type="compositionally biased region" description="Basic and acidic residues" evidence="1">
    <location>
        <begin position="17"/>
        <end position="28"/>
    </location>
</feature>
<feature type="region of interest" description="Disordered" evidence="1">
    <location>
        <begin position="1"/>
        <end position="63"/>
    </location>
</feature>
<organism evidence="2 3">
    <name type="scientific">Bdellovibrio svalbardensis</name>
    <dbReference type="NCBI Taxonomy" id="2972972"/>
    <lineage>
        <taxon>Bacteria</taxon>
        <taxon>Pseudomonadati</taxon>
        <taxon>Bdellovibrionota</taxon>
        <taxon>Bdellovibrionia</taxon>
        <taxon>Bdellovibrionales</taxon>
        <taxon>Pseudobdellovibrionaceae</taxon>
        <taxon>Bdellovibrio</taxon>
    </lineage>
</organism>
<reference evidence="2" key="1">
    <citation type="submission" date="2022-08" db="EMBL/GenBank/DDBJ databases">
        <title>Novel Bdellovibrio Species Isolated from Svalbard: Designation Bdellovibrio svalbardensis.</title>
        <authorList>
            <person name="Mitchell R.J."/>
            <person name="Choi S.Y."/>
        </authorList>
    </citation>
    <scope>NUCLEOTIDE SEQUENCE</scope>
    <source>
        <strain evidence="2">PAP01</strain>
    </source>
</reference>
<name>A0ABT6DIF1_9BACT</name>
<evidence type="ECO:0000313" key="2">
    <source>
        <dbReference type="EMBL" id="MDG0816287.1"/>
    </source>
</evidence>
<gene>
    <name evidence="2" type="ORF">NWE73_07920</name>
</gene>
<feature type="compositionally biased region" description="Basic residues" evidence="1">
    <location>
        <begin position="1"/>
        <end position="16"/>
    </location>
</feature>
<proteinExistence type="predicted"/>
<accession>A0ABT6DIF1</accession>
<dbReference type="EMBL" id="JANRMI010000002">
    <property type="protein sequence ID" value="MDG0816287.1"/>
    <property type="molecule type" value="Genomic_DNA"/>
</dbReference>
<keyword evidence="3" id="KW-1185">Reference proteome</keyword>
<evidence type="ECO:0000256" key="1">
    <source>
        <dbReference type="SAM" id="MobiDB-lite"/>
    </source>
</evidence>
<dbReference type="RefSeq" id="WP_277577765.1">
    <property type="nucleotide sequence ID" value="NZ_JANRMI010000002.1"/>
</dbReference>
<dbReference type="Proteomes" id="UP001152321">
    <property type="component" value="Unassembled WGS sequence"/>
</dbReference>
<protein>
    <submittedName>
        <fullName evidence="2">Uncharacterized protein</fullName>
    </submittedName>
</protein>
<comment type="caution">
    <text evidence="2">The sequence shown here is derived from an EMBL/GenBank/DDBJ whole genome shotgun (WGS) entry which is preliminary data.</text>
</comment>
<sequence length="63" mass="7507">MRTRKASPSKSRKKISKKEDQLVSHENDLFDEEEDFESPRRNPSQARPSEFEDSKSRRGKRTR</sequence>
<evidence type="ECO:0000313" key="3">
    <source>
        <dbReference type="Proteomes" id="UP001152321"/>
    </source>
</evidence>